<dbReference type="Pfam" id="PF01634">
    <property type="entry name" value="HisG"/>
    <property type="match status" value="1"/>
</dbReference>
<comment type="pathway">
    <text evidence="3">Amino-acid biosynthesis; L-histidine biosynthesis; L-histidine from 5-phospho-alpha-D-ribose 1-diphosphate: step 1/9.</text>
</comment>
<evidence type="ECO:0000256" key="5">
    <source>
        <dbReference type="ARBA" id="ARBA00020998"/>
    </source>
</evidence>
<evidence type="ECO:0000313" key="17">
    <source>
        <dbReference type="Proteomes" id="UP000231021"/>
    </source>
</evidence>
<evidence type="ECO:0000256" key="8">
    <source>
        <dbReference type="ARBA" id="ARBA00022676"/>
    </source>
</evidence>
<evidence type="ECO:0000256" key="6">
    <source>
        <dbReference type="ARBA" id="ARBA00022490"/>
    </source>
</evidence>
<evidence type="ECO:0000256" key="11">
    <source>
        <dbReference type="ARBA" id="ARBA00022840"/>
    </source>
</evidence>
<comment type="subcellular location">
    <subcellularLocation>
        <location evidence="2">Cytoplasm</location>
    </subcellularLocation>
</comment>
<gene>
    <name evidence="16" type="primary">hisG</name>
    <name evidence="16" type="ORF">COW98_01540</name>
</gene>
<feature type="domain" description="ATP phosphoribosyltransferase catalytic" evidence="15">
    <location>
        <begin position="53"/>
        <end position="192"/>
    </location>
</feature>
<reference evidence="16 17" key="1">
    <citation type="submission" date="2017-09" db="EMBL/GenBank/DDBJ databases">
        <title>Depth-based differentiation of microbial function through sediment-hosted aquifers and enrichment of novel symbionts in the deep terrestrial subsurface.</title>
        <authorList>
            <person name="Probst A.J."/>
            <person name="Ladd B."/>
            <person name="Jarett J.K."/>
            <person name="Geller-Mcgrath D.E."/>
            <person name="Sieber C.M."/>
            <person name="Emerson J.B."/>
            <person name="Anantharaman K."/>
            <person name="Thomas B.C."/>
            <person name="Malmstrom R."/>
            <person name="Stieglmeier M."/>
            <person name="Klingl A."/>
            <person name="Woyke T."/>
            <person name="Ryan C.M."/>
            <person name="Banfield J.F."/>
        </authorList>
    </citation>
    <scope>NUCLEOTIDE SEQUENCE [LARGE SCALE GENOMIC DNA]</scope>
    <source>
        <strain evidence="16">CG22_combo_CG10-13_8_21_14_all_35_9</strain>
    </source>
</reference>
<proteinExistence type="predicted"/>
<evidence type="ECO:0000256" key="2">
    <source>
        <dbReference type="ARBA" id="ARBA00004496"/>
    </source>
</evidence>
<dbReference type="Gene3D" id="3.40.190.10">
    <property type="entry name" value="Periplasmic binding protein-like II"/>
    <property type="match status" value="2"/>
</dbReference>
<dbReference type="EC" id="2.4.2.17" evidence="4 14"/>
<dbReference type="Proteomes" id="UP000231021">
    <property type="component" value="Unassembled WGS sequence"/>
</dbReference>
<protein>
    <recommendedName>
        <fullName evidence="5 14">ATP phosphoribosyltransferase</fullName>
        <ecNumber evidence="4 14">2.4.2.17</ecNumber>
    </recommendedName>
</protein>
<keyword evidence="11" id="KW-0067">ATP-binding</keyword>
<comment type="caution">
    <text evidence="16">The sequence shown here is derived from an EMBL/GenBank/DDBJ whole genome shotgun (WGS) entry which is preliminary data.</text>
</comment>
<dbReference type="GO" id="GO:0005524">
    <property type="term" value="F:ATP binding"/>
    <property type="evidence" value="ECO:0007669"/>
    <property type="project" value="UniProtKB-KW"/>
</dbReference>
<keyword evidence="7" id="KW-0028">Amino-acid biosynthesis</keyword>
<keyword evidence="9 16" id="KW-0808">Transferase</keyword>
<dbReference type="NCBIfam" id="TIGR00070">
    <property type="entry name" value="hisG"/>
    <property type="match status" value="1"/>
</dbReference>
<organism evidence="16 17">
    <name type="scientific">Candidatus Roizmanbacteria bacterium CG22_combo_CG10-13_8_21_14_all_35_9</name>
    <dbReference type="NCBI Taxonomy" id="1974861"/>
    <lineage>
        <taxon>Bacteria</taxon>
        <taxon>Candidatus Roizmaniibacteriota</taxon>
    </lineage>
</organism>
<evidence type="ECO:0000256" key="9">
    <source>
        <dbReference type="ARBA" id="ARBA00022679"/>
    </source>
</evidence>
<sequence length="215" mass="24236">MDDNNLILAIQKNGRLTEETISFLKQSGLEFEISNQRLYSYCNNFPLRIIYIRDDDIPFYIKSGVVDLGIVGQNILYESNSSAKCVIKLNFGFCSLSIAVSKKAAINNLKQLKNTRIATSYPNSTNAYFRKKNIPVRVITVKGSVEITPVLGISDAIVDLVSTGRTLELNDLRVIEKIYDSQAVVIANEISSFPIYKKIFAKKLLNRFRKVLSKN</sequence>
<evidence type="ECO:0000256" key="10">
    <source>
        <dbReference type="ARBA" id="ARBA00022741"/>
    </source>
</evidence>
<dbReference type="InterPro" id="IPR001348">
    <property type="entry name" value="ATP_PRibTrfase_HisG"/>
</dbReference>
<accession>A0A2H0BZ11</accession>
<dbReference type="FunFam" id="3.40.190.10:FF:000008">
    <property type="entry name" value="ATP phosphoribosyltransferase"/>
    <property type="match status" value="1"/>
</dbReference>
<evidence type="ECO:0000256" key="7">
    <source>
        <dbReference type="ARBA" id="ARBA00022605"/>
    </source>
</evidence>
<keyword evidence="6" id="KW-0963">Cytoplasm</keyword>
<dbReference type="UniPathway" id="UPA00031">
    <property type="reaction ID" value="UER00006"/>
</dbReference>
<evidence type="ECO:0000256" key="12">
    <source>
        <dbReference type="ARBA" id="ARBA00023102"/>
    </source>
</evidence>
<name>A0A2H0BZ11_9BACT</name>
<keyword evidence="10" id="KW-0547">Nucleotide-binding</keyword>
<evidence type="ECO:0000313" key="16">
    <source>
        <dbReference type="EMBL" id="PIP62936.1"/>
    </source>
</evidence>
<evidence type="ECO:0000259" key="15">
    <source>
        <dbReference type="Pfam" id="PF01634"/>
    </source>
</evidence>
<dbReference type="GO" id="GO:0005737">
    <property type="term" value="C:cytoplasm"/>
    <property type="evidence" value="ECO:0007669"/>
    <property type="project" value="UniProtKB-SubCell"/>
</dbReference>
<comment type="catalytic activity">
    <reaction evidence="1">
        <text>1-(5-phospho-beta-D-ribosyl)-ATP + diphosphate = 5-phospho-alpha-D-ribose 1-diphosphate + ATP</text>
        <dbReference type="Rhea" id="RHEA:18473"/>
        <dbReference type="ChEBI" id="CHEBI:30616"/>
        <dbReference type="ChEBI" id="CHEBI:33019"/>
        <dbReference type="ChEBI" id="CHEBI:58017"/>
        <dbReference type="ChEBI" id="CHEBI:73183"/>
        <dbReference type="EC" id="2.4.2.17"/>
    </reaction>
</comment>
<dbReference type="AlphaFoldDB" id="A0A2H0BZ11"/>
<keyword evidence="8 16" id="KW-0328">Glycosyltransferase</keyword>
<dbReference type="EMBL" id="PCTB01000031">
    <property type="protein sequence ID" value="PIP62936.1"/>
    <property type="molecule type" value="Genomic_DNA"/>
</dbReference>
<keyword evidence="12" id="KW-0368">Histidine biosynthesis</keyword>
<evidence type="ECO:0000256" key="13">
    <source>
        <dbReference type="ARBA" id="ARBA00024861"/>
    </source>
</evidence>
<dbReference type="InterPro" id="IPR013820">
    <property type="entry name" value="ATP_PRibTrfase_cat"/>
</dbReference>
<evidence type="ECO:0000256" key="14">
    <source>
        <dbReference type="NCBIfam" id="TIGR00070"/>
    </source>
</evidence>
<dbReference type="PROSITE" id="PS01316">
    <property type="entry name" value="ATP_P_PHORIBOSYLTR"/>
    <property type="match status" value="1"/>
</dbReference>
<evidence type="ECO:0000256" key="3">
    <source>
        <dbReference type="ARBA" id="ARBA00004667"/>
    </source>
</evidence>
<dbReference type="PANTHER" id="PTHR21403:SF8">
    <property type="entry name" value="ATP PHOSPHORIBOSYLTRANSFERASE"/>
    <property type="match status" value="1"/>
</dbReference>
<evidence type="ECO:0000256" key="1">
    <source>
        <dbReference type="ARBA" id="ARBA00000915"/>
    </source>
</evidence>
<dbReference type="GO" id="GO:0003879">
    <property type="term" value="F:ATP phosphoribosyltransferase activity"/>
    <property type="evidence" value="ECO:0007669"/>
    <property type="project" value="UniProtKB-UniRule"/>
</dbReference>
<comment type="function">
    <text evidence="13">Catalyzes the condensation of ATP and 5-phosphoribose 1-diphosphate to form N'-(5'-phosphoribosyl)-ATP (PR-ATP). Has a crucial role in the pathway because the rate of histidine biosynthesis seems to be controlled primarily by regulation of HisG enzymatic activity.</text>
</comment>
<evidence type="ECO:0000256" key="4">
    <source>
        <dbReference type="ARBA" id="ARBA00011946"/>
    </source>
</evidence>
<dbReference type="PANTHER" id="PTHR21403">
    <property type="entry name" value="ATP PHOSPHORIBOSYLTRANSFERASE ATP-PRTASE"/>
    <property type="match status" value="1"/>
</dbReference>
<dbReference type="InterPro" id="IPR018198">
    <property type="entry name" value="ATP_PRibTrfase_CS"/>
</dbReference>
<dbReference type="SUPFAM" id="SSF53850">
    <property type="entry name" value="Periplasmic binding protein-like II"/>
    <property type="match status" value="1"/>
</dbReference>
<dbReference type="GO" id="GO:0000105">
    <property type="term" value="P:L-histidine biosynthetic process"/>
    <property type="evidence" value="ECO:0007669"/>
    <property type="project" value="UniProtKB-UniRule"/>
</dbReference>